<dbReference type="RefSeq" id="WP_169300005.1">
    <property type="nucleotide sequence ID" value="NZ_JABBNI010000065.1"/>
</dbReference>
<dbReference type="EMBL" id="JABBNI010000065">
    <property type="protein sequence ID" value="NMM65421.1"/>
    <property type="molecule type" value="Genomic_DNA"/>
</dbReference>
<dbReference type="SUPFAM" id="SSF55031">
    <property type="entry name" value="Bacterial exopeptidase dimerisation domain"/>
    <property type="match status" value="1"/>
</dbReference>
<dbReference type="SUPFAM" id="SSF53187">
    <property type="entry name" value="Zn-dependent exopeptidases"/>
    <property type="match status" value="1"/>
</dbReference>
<dbReference type="Pfam" id="PF07687">
    <property type="entry name" value="M20_dimer"/>
    <property type="match status" value="1"/>
</dbReference>
<feature type="binding site" evidence="1">
    <location>
        <position position="120"/>
    </location>
    <ligand>
        <name>Mn(2+)</name>
        <dbReference type="ChEBI" id="CHEBI:29035"/>
        <label>2</label>
    </ligand>
</feature>
<protein>
    <submittedName>
        <fullName evidence="3">Amidohydrolase</fullName>
    </submittedName>
</protein>
<evidence type="ECO:0000259" key="2">
    <source>
        <dbReference type="Pfam" id="PF07687"/>
    </source>
</evidence>
<evidence type="ECO:0000313" key="3">
    <source>
        <dbReference type="EMBL" id="NMM65421.1"/>
    </source>
</evidence>
<evidence type="ECO:0000313" key="4">
    <source>
        <dbReference type="Proteomes" id="UP000537131"/>
    </source>
</evidence>
<dbReference type="InterPro" id="IPR011650">
    <property type="entry name" value="Peptidase_M20_dimer"/>
</dbReference>
<proteinExistence type="predicted"/>
<reference evidence="3 4" key="2">
    <citation type="submission" date="2020-06" db="EMBL/GenBank/DDBJ databases">
        <title>Complete Genome Sequence of Clostridium muelleri sp. nov. P21T, an Acid-Alcohol Producing Acetogen Isolated from Old Hay.</title>
        <authorList>
            <person name="Duncan K.E."/>
            <person name="Tanner R.S."/>
        </authorList>
    </citation>
    <scope>NUCLEOTIDE SEQUENCE [LARGE SCALE GENOMIC DNA]</scope>
    <source>
        <strain evidence="3 4">P21</strain>
    </source>
</reference>
<dbReference type="Proteomes" id="UP000537131">
    <property type="component" value="Unassembled WGS sequence"/>
</dbReference>
<dbReference type="NCBIfam" id="TIGR01891">
    <property type="entry name" value="amidohydrolases"/>
    <property type="match status" value="1"/>
</dbReference>
<dbReference type="Pfam" id="PF01546">
    <property type="entry name" value="Peptidase_M20"/>
    <property type="match status" value="1"/>
</dbReference>
<organism evidence="3 4">
    <name type="scientific">Clostridium muellerianum</name>
    <dbReference type="NCBI Taxonomy" id="2716538"/>
    <lineage>
        <taxon>Bacteria</taxon>
        <taxon>Bacillati</taxon>
        <taxon>Bacillota</taxon>
        <taxon>Clostridia</taxon>
        <taxon>Eubacteriales</taxon>
        <taxon>Clostridiaceae</taxon>
        <taxon>Clostridium</taxon>
    </lineage>
</organism>
<comment type="cofactor">
    <cofactor evidence="1">
        <name>Mn(2+)</name>
        <dbReference type="ChEBI" id="CHEBI:29035"/>
    </cofactor>
    <text evidence="1">The Mn(2+) ion enhances activity.</text>
</comment>
<dbReference type="Gene3D" id="3.30.70.360">
    <property type="match status" value="1"/>
</dbReference>
<dbReference type="PANTHER" id="PTHR11014:SF63">
    <property type="entry name" value="METALLOPEPTIDASE, PUTATIVE (AFU_ORTHOLOGUE AFUA_6G09600)-RELATED"/>
    <property type="match status" value="1"/>
</dbReference>
<accession>A0A7Y0EL55</accession>
<feature type="binding site" evidence="1">
    <location>
        <position position="88"/>
    </location>
    <ligand>
        <name>Mn(2+)</name>
        <dbReference type="ChEBI" id="CHEBI:29035"/>
        <label>2</label>
    </ligand>
</feature>
<feature type="binding site" evidence="1">
    <location>
        <position position="344"/>
    </location>
    <ligand>
        <name>Mn(2+)</name>
        <dbReference type="ChEBI" id="CHEBI:29035"/>
        <label>2</label>
    </ligand>
</feature>
<feature type="domain" description="Peptidase M20 dimerisation" evidence="2">
    <location>
        <begin position="170"/>
        <end position="261"/>
    </location>
</feature>
<name>A0A7Y0EL55_9CLOT</name>
<keyword evidence="1" id="KW-0464">Manganese</keyword>
<dbReference type="GO" id="GO:0016787">
    <property type="term" value="F:hydrolase activity"/>
    <property type="evidence" value="ECO:0007669"/>
    <property type="project" value="UniProtKB-KW"/>
</dbReference>
<dbReference type="CDD" id="cd03886">
    <property type="entry name" value="M20_Acy1"/>
    <property type="match status" value="1"/>
</dbReference>
<sequence length="369" mass="41097">MDLKQMIEDNMDEVIKLRKELSENAELSFKEYKTCNIVKEFLENLNIDTKALFNTGVVGNLNEGEEAIGIRADMDALPVNGVSHVCGHDYHMAIVLGCALILKKMGYERCVKFIFQPGEEETGGALPMIHEGVLKNPEVKYIIGFHVWPNVEVGKLEVTSGPSMASVDDFFITFHGKGGHAAMPHLCNNPLYPALDFIQTMNTKMHLENNPLDPFVLTFSSINAGSAPNVIADNVKISGTVRTFNKDIRENIKTHMKSLSKHCGDKYNCNVDIKYHDGYPPLINDKGLTDKFIKIAKDSLGENNVLPLEKSFAAEDFSYFAEKVPSVHFRLGICNGKEGNKPLHASNFDADDKALYYGIYSIVQFILSL</sequence>
<evidence type="ECO:0000256" key="1">
    <source>
        <dbReference type="PIRSR" id="PIRSR005962-1"/>
    </source>
</evidence>
<reference evidence="3 4" key="1">
    <citation type="submission" date="2020-04" db="EMBL/GenBank/DDBJ databases">
        <authorList>
            <person name="Doyle D.A."/>
        </authorList>
    </citation>
    <scope>NUCLEOTIDE SEQUENCE [LARGE SCALE GENOMIC DNA]</scope>
    <source>
        <strain evidence="3 4">P21</strain>
    </source>
</reference>
<feature type="binding site" evidence="1">
    <location>
        <position position="146"/>
    </location>
    <ligand>
        <name>Mn(2+)</name>
        <dbReference type="ChEBI" id="CHEBI:29035"/>
        <label>2</label>
    </ligand>
</feature>
<dbReference type="InterPro" id="IPR017439">
    <property type="entry name" value="Amidohydrolase"/>
</dbReference>
<dbReference type="InterPro" id="IPR002933">
    <property type="entry name" value="Peptidase_M20"/>
</dbReference>
<keyword evidence="1" id="KW-0479">Metal-binding</keyword>
<dbReference type="Gene3D" id="3.40.630.10">
    <property type="entry name" value="Zn peptidases"/>
    <property type="match status" value="1"/>
</dbReference>
<dbReference type="GO" id="GO:0046872">
    <property type="term" value="F:metal ion binding"/>
    <property type="evidence" value="ECO:0007669"/>
    <property type="project" value="UniProtKB-KW"/>
</dbReference>
<dbReference type="PIRSF" id="PIRSF005962">
    <property type="entry name" value="Pept_M20D_amidohydro"/>
    <property type="match status" value="1"/>
</dbReference>
<dbReference type="InterPro" id="IPR036264">
    <property type="entry name" value="Bact_exopeptidase_dim_dom"/>
</dbReference>
<comment type="caution">
    <text evidence="3">The sequence shown here is derived from an EMBL/GenBank/DDBJ whole genome shotgun (WGS) entry which is preliminary data.</text>
</comment>
<feature type="binding site" evidence="1">
    <location>
        <position position="86"/>
    </location>
    <ligand>
        <name>Mn(2+)</name>
        <dbReference type="ChEBI" id="CHEBI:29035"/>
        <label>2</label>
    </ligand>
</feature>
<keyword evidence="4" id="KW-1185">Reference proteome</keyword>
<dbReference type="PANTHER" id="PTHR11014">
    <property type="entry name" value="PEPTIDASE M20 FAMILY MEMBER"/>
    <property type="match status" value="1"/>
</dbReference>
<keyword evidence="3" id="KW-0378">Hydrolase</keyword>
<gene>
    <name evidence="3" type="ORF">HBE96_22860</name>
</gene>
<dbReference type="AlphaFoldDB" id="A0A7Y0EL55"/>